<keyword evidence="3" id="KW-0732">Signal</keyword>
<evidence type="ECO:0000256" key="3">
    <source>
        <dbReference type="SAM" id="SignalP"/>
    </source>
</evidence>
<feature type="signal peptide" evidence="3">
    <location>
        <begin position="1"/>
        <end position="24"/>
    </location>
</feature>
<dbReference type="CDD" id="cd10918">
    <property type="entry name" value="CE4_NodB_like_5s_6s"/>
    <property type="match status" value="1"/>
</dbReference>
<dbReference type="Gene3D" id="2.10.10.20">
    <property type="entry name" value="Carbohydrate-binding module superfamily 5/12"/>
    <property type="match status" value="2"/>
</dbReference>
<dbReference type="InterPro" id="IPR036573">
    <property type="entry name" value="CBM_sf_5/12"/>
</dbReference>
<feature type="compositionally biased region" description="Low complexity" evidence="2">
    <location>
        <begin position="90"/>
        <end position="103"/>
    </location>
</feature>
<dbReference type="Pfam" id="PF02839">
    <property type="entry name" value="CBM_5_12"/>
    <property type="match status" value="1"/>
</dbReference>
<dbReference type="RefSeq" id="WP_221007058.1">
    <property type="nucleotide sequence ID" value="NZ_CP081150.1"/>
</dbReference>
<name>A0ABX8ZCD6_9NEIS</name>
<dbReference type="InterPro" id="IPR011330">
    <property type="entry name" value="Glyco_hydro/deAcase_b/a-brl"/>
</dbReference>
<accession>A0ABX8ZCD6</accession>
<dbReference type="SMART" id="SM00495">
    <property type="entry name" value="ChtBD3"/>
    <property type="match status" value="2"/>
</dbReference>
<evidence type="ECO:0000256" key="1">
    <source>
        <dbReference type="ARBA" id="ARBA00022801"/>
    </source>
</evidence>
<dbReference type="Proteomes" id="UP000825679">
    <property type="component" value="Chromosome"/>
</dbReference>
<dbReference type="InterPro" id="IPR003610">
    <property type="entry name" value="CBM5/12"/>
</dbReference>
<evidence type="ECO:0000313" key="6">
    <source>
        <dbReference type="Proteomes" id="UP000825679"/>
    </source>
</evidence>
<dbReference type="SUPFAM" id="SSF88713">
    <property type="entry name" value="Glycoside hydrolase/deacetylase"/>
    <property type="match status" value="1"/>
</dbReference>
<dbReference type="Pfam" id="PF01522">
    <property type="entry name" value="Polysacc_deac_1"/>
    <property type="match status" value="1"/>
</dbReference>
<evidence type="ECO:0000256" key="2">
    <source>
        <dbReference type="SAM" id="MobiDB-lite"/>
    </source>
</evidence>
<reference evidence="5 6" key="1">
    <citation type="submission" date="2021-08" db="EMBL/GenBank/DDBJ databases">
        <title>complete genome sequencing of Deefgea sp. D25.</title>
        <authorList>
            <person name="Bae J.-W."/>
            <person name="Gim D.-H."/>
        </authorList>
    </citation>
    <scope>NUCLEOTIDE SEQUENCE [LARGE SCALE GENOMIC DNA]</scope>
    <source>
        <strain evidence="5 6">D25</strain>
    </source>
</reference>
<protein>
    <submittedName>
        <fullName evidence="5">Polysaccharide deacetylase family protein</fullName>
    </submittedName>
</protein>
<feature type="domain" description="Chitin-binding type-3" evidence="4">
    <location>
        <begin position="37"/>
        <end position="82"/>
    </location>
</feature>
<feature type="region of interest" description="Disordered" evidence="2">
    <location>
        <begin position="199"/>
        <end position="227"/>
    </location>
</feature>
<gene>
    <name evidence="5" type="ORF">K4H28_03680</name>
</gene>
<dbReference type="SUPFAM" id="SSF51055">
    <property type="entry name" value="Carbohydrate binding domain"/>
    <property type="match status" value="2"/>
</dbReference>
<keyword evidence="6" id="KW-1185">Reference proteome</keyword>
<dbReference type="CDD" id="cd12215">
    <property type="entry name" value="ChiC_BD"/>
    <property type="match status" value="2"/>
</dbReference>
<dbReference type="Gene3D" id="3.20.20.370">
    <property type="entry name" value="Glycoside hydrolase/deacetylase"/>
    <property type="match status" value="1"/>
</dbReference>
<organism evidence="5 6">
    <name type="scientific">Deefgea tanakiae</name>
    <dbReference type="NCBI Taxonomy" id="2865840"/>
    <lineage>
        <taxon>Bacteria</taxon>
        <taxon>Pseudomonadati</taxon>
        <taxon>Pseudomonadota</taxon>
        <taxon>Betaproteobacteria</taxon>
        <taxon>Neisseriales</taxon>
        <taxon>Chitinibacteraceae</taxon>
        <taxon>Deefgea</taxon>
    </lineage>
</organism>
<feature type="region of interest" description="Disordered" evidence="2">
    <location>
        <begin position="90"/>
        <end position="109"/>
    </location>
</feature>
<feature type="region of interest" description="Disordered" evidence="2">
    <location>
        <begin position="281"/>
        <end position="319"/>
    </location>
</feature>
<feature type="domain" description="Chitin-binding type-3" evidence="4">
    <location>
        <begin position="228"/>
        <end position="273"/>
    </location>
</feature>
<keyword evidence="1" id="KW-0378">Hydrolase</keyword>
<dbReference type="InterPro" id="IPR002509">
    <property type="entry name" value="NODB_dom"/>
</dbReference>
<proteinExistence type="predicted"/>
<sequence>MQLNKTMMVSLLISAGLLSGGAFALSPTPNPTTIPSAPAWDSASTYTAGQRVTQNGTTYEAQWWTKGDSPATAGEWGAWKKVTVVATPTPVPTATTTPTATPPSRSVNSITDTYPGTCTPPYGPPSWQLNQQYALGTAVSIGGQVVMKALAAHLSTNTNQPRYNSTNNTVTYDPSLWQALKILPAPCPPPTPIPSAVPTPTATATATPTISATPTATPTPVTTVAPTGNEWNSTTVYTAGKRATYNSRLYEAKWYTVGENPSTSGTWGVWKDLGLISSSTPTPTATATAKPSATPTASTTPSVSPSPTPTITASPTPSTPAVITDMRVTTWKDDATAAYSMMHDDLCAWVTDGQIDFAAPALKQRGLISSFGMITGNCGDKHWNAAKQFIADGHEIFSHTRSHTDAMSLTWDAAAQISGSSDDIAARLNGYRPTFFAWPSGVAADEPLAFLRSAAGFIGGRAPNRVDPNGMIIYDGHISGVNATTTADPFQIKDDMFTLTAQWSLYEAQVKAGGDLLNLHVDAAIANGGWANRTMHGVNDASWNSVPLAQYTAHLDYIKAKVDARLLWVAGPSTVLKYSKAREACKPTLGLSNYNYGSVITFASTDAECVKFATPLTLMIGGLTQVAMQAGKAIPRLPSKVIYSNGLPVPQAPSFLITVDPLAGPVTFSAQ</sequence>
<evidence type="ECO:0000313" key="5">
    <source>
        <dbReference type="EMBL" id="QZA78529.1"/>
    </source>
</evidence>
<evidence type="ECO:0000259" key="4">
    <source>
        <dbReference type="SMART" id="SM00495"/>
    </source>
</evidence>
<dbReference type="EMBL" id="CP081150">
    <property type="protein sequence ID" value="QZA78529.1"/>
    <property type="molecule type" value="Genomic_DNA"/>
</dbReference>
<feature type="chain" id="PRO_5046484818" evidence="3">
    <location>
        <begin position="25"/>
        <end position="671"/>
    </location>
</feature>